<dbReference type="EMBL" id="OX465080">
    <property type="protein sequence ID" value="CAI9280777.1"/>
    <property type="molecule type" value="Genomic_DNA"/>
</dbReference>
<reference evidence="1" key="1">
    <citation type="submission" date="2023-04" db="EMBL/GenBank/DDBJ databases">
        <authorList>
            <person name="Vijverberg K."/>
            <person name="Xiong W."/>
            <person name="Schranz E."/>
        </authorList>
    </citation>
    <scope>NUCLEOTIDE SEQUENCE</scope>
</reference>
<keyword evidence="2" id="KW-1185">Reference proteome</keyword>
<dbReference type="PANTHER" id="PTHR47150">
    <property type="entry name" value="OS12G0169200 PROTEIN"/>
    <property type="match status" value="1"/>
</dbReference>
<accession>A0AA35YVS6</accession>
<proteinExistence type="predicted"/>
<dbReference type="AlphaFoldDB" id="A0AA35YVS6"/>
<evidence type="ECO:0008006" key="3">
    <source>
        <dbReference type="Google" id="ProtNLM"/>
    </source>
</evidence>
<dbReference type="PANTHER" id="PTHR47150:SF4">
    <property type="entry name" value="HARBINGER TRANSPOSASE-DERIVED PROTEIN-RELATED"/>
    <property type="match status" value="1"/>
</dbReference>
<gene>
    <name evidence="1" type="ORF">LSALG_LOCUS20508</name>
</gene>
<organism evidence="1 2">
    <name type="scientific">Lactuca saligna</name>
    <name type="common">Willowleaf lettuce</name>
    <dbReference type="NCBI Taxonomy" id="75948"/>
    <lineage>
        <taxon>Eukaryota</taxon>
        <taxon>Viridiplantae</taxon>
        <taxon>Streptophyta</taxon>
        <taxon>Embryophyta</taxon>
        <taxon>Tracheophyta</taxon>
        <taxon>Spermatophyta</taxon>
        <taxon>Magnoliopsida</taxon>
        <taxon>eudicotyledons</taxon>
        <taxon>Gunneridae</taxon>
        <taxon>Pentapetalae</taxon>
        <taxon>asterids</taxon>
        <taxon>campanulids</taxon>
        <taxon>Asterales</taxon>
        <taxon>Asteraceae</taxon>
        <taxon>Cichorioideae</taxon>
        <taxon>Cichorieae</taxon>
        <taxon>Lactucinae</taxon>
        <taxon>Lactuca</taxon>
    </lineage>
</organism>
<name>A0AA35YVS6_LACSI</name>
<dbReference type="Proteomes" id="UP001177003">
    <property type="component" value="Chromosome 4"/>
</dbReference>
<protein>
    <recommendedName>
        <fullName evidence="3">DDE Tnp4 domain-containing protein</fullName>
    </recommendedName>
</protein>
<dbReference type="InterPro" id="IPR006912">
    <property type="entry name" value="Harbinger_derived_prot"/>
</dbReference>
<sequence>MSKRRKKKFKEVQDSTRKDMERTFGVLKMRWQVLAIGERSYEVKSLQHVMYVCIILHNIILEDKRRAICQYNENKGLPNVEGVTVGTQEYMENRREVYDCDIHHALHVDLVEHIYRAHIHPPTEY</sequence>
<evidence type="ECO:0000313" key="2">
    <source>
        <dbReference type="Proteomes" id="UP001177003"/>
    </source>
</evidence>
<evidence type="ECO:0000313" key="1">
    <source>
        <dbReference type="EMBL" id="CAI9280777.1"/>
    </source>
</evidence>
<dbReference type="Pfam" id="PF04827">
    <property type="entry name" value="Plant_tran"/>
    <property type="match status" value="1"/>
</dbReference>